<comment type="caution">
    <text evidence="5">The sequence shown here is derived from an EMBL/GenBank/DDBJ whole genome shotgun (WGS) entry which is preliminary data.</text>
</comment>
<feature type="compositionally biased region" description="Low complexity" evidence="2">
    <location>
        <begin position="36"/>
        <end position="80"/>
    </location>
</feature>
<dbReference type="InterPro" id="IPR011071">
    <property type="entry name" value="Lyase_8-like_C"/>
</dbReference>
<gene>
    <name evidence="5" type="ORF">FEF34_10790</name>
</gene>
<dbReference type="InterPro" id="IPR003159">
    <property type="entry name" value="Lyase_8_central_dom"/>
</dbReference>
<feature type="domain" description="Polysaccharide lyase family 8 central" evidence="3">
    <location>
        <begin position="90"/>
        <end position="142"/>
    </location>
</feature>
<evidence type="ECO:0000313" key="5">
    <source>
        <dbReference type="EMBL" id="TLQ43562.1"/>
    </source>
</evidence>
<dbReference type="GO" id="GO:0030246">
    <property type="term" value="F:carbohydrate binding"/>
    <property type="evidence" value="ECO:0007669"/>
    <property type="project" value="InterPro"/>
</dbReference>
<keyword evidence="6" id="KW-1185">Reference proteome</keyword>
<dbReference type="OrthoDB" id="6636047at2"/>
<evidence type="ECO:0000256" key="1">
    <source>
        <dbReference type="ARBA" id="ARBA00023239"/>
    </source>
</evidence>
<dbReference type="EMBL" id="VAWE01000001">
    <property type="protein sequence ID" value="TLQ43562.1"/>
    <property type="molecule type" value="Genomic_DNA"/>
</dbReference>
<dbReference type="GO" id="GO:0016829">
    <property type="term" value="F:lyase activity"/>
    <property type="evidence" value="ECO:0007669"/>
    <property type="project" value="UniProtKB-KW"/>
</dbReference>
<protein>
    <submittedName>
        <fullName evidence="5">Uncharacterized protein</fullName>
    </submittedName>
</protein>
<dbReference type="Pfam" id="PF02278">
    <property type="entry name" value="Lyase_8"/>
    <property type="match status" value="1"/>
</dbReference>
<dbReference type="InterPro" id="IPR004103">
    <property type="entry name" value="Lyase_8_C"/>
</dbReference>
<dbReference type="Proteomes" id="UP000305921">
    <property type="component" value="Unassembled WGS sequence"/>
</dbReference>
<keyword evidence="1" id="KW-0456">Lyase</keyword>
<name>A0A5R9E3P9_9ACTN</name>
<sequence length="267" mass="28070">MDRTGRRQSCPDRPPVRGRRSGPAAGPGYRTDGVPVRRSSATGASASTRPPPSRRVSLPLGPSGRTRRLGPLPYGPAGAEGAERPGGSGLRTLCEAWTGSWRDNGTTGTTERRPCLHQTLWLDHGTDPVNSSYGYILMPGASRRAVAARAADRTGLEILDNSDICQSVAVRSLGLTAANLWRAAAVAAPTVTSPTSVVVRRCGRTATLHISEPMRAGQPLELVWGRSVGRVLRAAPSVEVLDTGPHLRLRVTPGAADVVHGCEVATG</sequence>
<dbReference type="Gene3D" id="2.70.98.10">
    <property type="match status" value="1"/>
</dbReference>
<evidence type="ECO:0000259" key="3">
    <source>
        <dbReference type="Pfam" id="PF02278"/>
    </source>
</evidence>
<dbReference type="InterPro" id="IPR014718">
    <property type="entry name" value="GH-type_carb-bd"/>
</dbReference>
<dbReference type="GO" id="GO:0005576">
    <property type="term" value="C:extracellular region"/>
    <property type="evidence" value="ECO:0007669"/>
    <property type="project" value="InterPro"/>
</dbReference>
<dbReference type="InterPro" id="IPR011013">
    <property type="entry name" value="Gal_mutarotase_sf_dom"/>
</dbReference>
<accession>A0A5R9E3P9</accession>
<evidence type="ECO:0000256" key="2">
    <source>
        <dbReference type="SAM" id="MobiDB-lite"/>
    </source>
</evidence>
<proteinExistence type="predicted"/>
<reference evidence="5 6" key="1">
    <citation type="submission" date="2019-05" db="EMBL/GenBank/DDBJ databases">
        <title>Streptomyces marianii sp. nov., a novel marine actinomycete from southern coast of India.</title>
        <authorList>
            <person name="Iniyan A.M."/>
            <person name="Wink J."/>
            <person name="Ramprasad E."/>
            <person name="Ramana C.V."/>
            <person name="Bunk B."/>
            <person name="Sproer C."/>
            <person name="Joseph F.-J.R.S."/>
            <person name="Vincent S.G.P."/>
        </authorList>
    </citation>
    <scope>NUCLEOTIDE SEQUENCE [LARGE SCALE GENOMIC DNA]</scope>
    <source>
        <strain evidence="5 6">ICN19</strain>
    </source>
</reference>
<dbReference type="AlphaFoldDB" id="A0A5R9E3P9"/>
<organism evidence="5 6">
    <name type="scientific">Streptomyces marianii</name>
    <dbReference type="NCBI Taxonomy" id="1817406"/>
    <lineage>
        <taxon>Bacteria</taxon>
        <taxon>Bacillati</taxon>
        <taxon>Actinomycetota</taxon>
        <taxon>Actinomycetes</taxon>
        <taxon>Kitasatosporales</taxon>
        <taxon>Streptomycetaceae</taxon>
        <taxon>Streptomyces</taxon>
    </lineage>
</organism>
<evidence type="ECO:0000259" key="4">
    <source>
        <dbReference type="Pfam" id="PF02884"/>
    </source>
</evidence>
<dbReference type="Gene3D" id="2.60.220.10">
    <property type="entry name" value="Polysaccharide lyase family 8-like, C-terminal"/>
    <property type="match status" value="1"/>
</dbReference>
<evidence type="ECO:0000313" key="6">
    <source>
        <dbReference type="Proteomes" id="UP000305921"/>
    </source>
</evidence>
<dbReference type="Pfam" id="PF02884">
    <property type="entry name" value="Lyase_8_C"/>
    <property type="match status" value="1"/>
</dbReference>
<dbReference type="SUPFAM" id="SSF49863">
    <property type="entry name" value="Hyaluronate lyase-like, C-terminal domain"/>
    <property type="match status" value="1"/>
</dbReference>
<feature type="domain" description="Polysaccharide lyase family 8 C-terminal" evidence="4">
    <location>
        <begin position="157"/>
        <end position="219"/>
    </location>
</feature>
<feature type="region of interest" description="Disordered" evidence="2">
    <location>
        <begin position="1"/>
        <end position="89"/>
    </location>
</feature>
<dbReference type="GO" id="GO:0005975">
    <property type="term" value="P:carbohydrate metabolic process"/>
    <property type="evidence" value="ECO:0007669"/>
    <property type="project" value="InterPro"/>
</dbReference>
<dbReference type="SUPFAM" id="SSF74650">
    <property type="entry name" value="Galactose mutarotase-like"/>
    <property type="match status" value="1"/>
</dbReference>